<evidence type="ECO:0000313" key="2">
    <source>
        <dbReference type="Proteomes" id="UP000313359"/>
    </source>
</evidence>
<dbReference type="Proteomes" id="UP000313359">
    <property type="component" value="Unassembled WGS sequence"/>
</dbReference>
<keyword evidence="2" id="KW-1185">Reference proteome</keyword>
<dbReference type="EMBL" id="ML122266">
    <property type="protein sequence ID" value="RPD60396.1"/>
    <property type="molecule type" value="Genomic_DNA"/>
</dbReference>
<accession>A0A5C2SGB8</accession>
<dbReference type="AlphaFoldDB" id="A0A5C2SGB8"/>
<gene>
    <name evidence="1" type="ORF">L227DRAFT_653462</name>
</gene>
<protein>
    <submittedName>
        <fullName evidence="1">Uncharacterized protein</fullName>
    </submittedName>
</protein>
<dbReference type="InterPro" id="IPR027796">
    <property type="entry name" value="OTT_1508_deam-like"/>
</dbReference>
<organism evidence="1 2">
    <name type="scientific">Lentinus tigrinus ALCF2SS1-6</name>
    <dbReference type="NCBI Taxonomy" id="1328759"/>
    <lineage>
        <taxon>Eukaryota</taxon>
        <taxon>Fungi</taxon>
        <taxon>Dikarya</taxon>
        <taxon>Basidiomycota</taxon>
        <taxon>Agaricomycotina</taxon>
        <taxon>Agaricomycetes</taxon>
        <taxon>Polyporales</taxon>
        <taxon>Polyporaceae</taxon>
        <taxon>Lentinus</taxon>
    </lineage>
</organism>
<dbReference type="STRING" id="1328759.A0A5C2SGB8"/>
<dbReference type="Pfam" id="PF14441">
    <property type="entry name" value="OTT_1508_deam"/>
    <property type="match status" value="1"/>
</dbReference>
<evidence type="ECO:0000313" key="1">
    <source>
        <dbReference type="EMBL" id="RPD60396.1"/>
    </source>
</evidence>
<name>A0A5C2SGB8_9APHY</name>
<sequence length="486" mass="54900">MATDPDGPDRLAFFLSETHEGKWAYTRHQNPRPEDRHIHRATLVIDSLARLLVDEERGQMFALSILPPSATQQFTRVIVSANKSVPDKALAHVVYLLESFYHVRQSVRKRRGSDDKFTIPKLIPHDSDDSVMSSLAHIEARIYRYSWVKMRRRLTKYACNVAFEQVCDAVTAPDDANRQALSQALEDRELQLQNPMLQEDVGLLRKLIAKLDKQLAGPPSSDEAVHDVRWTLAGLSSLVATLPDSDGLFGAFNTIYTEVLQRERVDFAHWMDKVLSTHKDFRQLVKIASSRTLENILTSTVLASKTTPSAVEPAKVPISADALRRALGSTDVSEEVLKGFLANKFYRKNGQTVDIDGRIHCECAVLVELDKQWRAGEAIIPFIGMSKLSCSLCAYYFDAYREVTPQNIRTRGSRDEMVAWRCPTLEDEIDDEAVRKKLCVRLKTLLFDKVQAYEARSTTASDDDEPESNASLDVMRAIADKFLEEV</sequence>
<reference evidence="1" key="1">
    <citation type="journal article" date="2018" name="Genome Biol. Evol.">
        <title>Genomics and development of Lentinus tigrinus, a white-rot wood-decaying mushroom with dimorphic fruiting bodies.</title>
        <authorList>
            <person name="Wu B."/>
            <person name="Xu Z."/>
            <person name="Knudson A."/>
            <person name="Carlson A."/>
            <person name="Chen N."/>
            <person name="Kovaka S."/>
            <person name="LaButti K."/>
            <person name="Lipzen A."/>
            <person name="Pennachio C."/>
            <person name="Riley R."/>
            <person name="Schakwitz W."/>
            <person name="Umezawa K."/>
            <person name="Ohm R.A."/>
            <person name="Grigoriev I.V."/>
            <person name="Nagy L.G."/>
            <person name="Gibbons J."/>
            <person name="Hibbett D."/>
        </authorList>
    </citation>
    <scope>NUCLEOTIDE SEQUENCE [LARGE SCALE GENOMIC DNA]</scope>
    <source>
        <strain evidence="1">ALCF2SS1-6</strain>
    </source>
</reference>
<proteinExistence type="predicted"/>
<dbReference type="OrthoDB" id="2757930at2759"/>